<proteinExistence type="predicted"/>
<dbReference type="STRING" id="269800.Tfu_3073"/>
<reference evidence="1" key="1">
    <citation type="submission" date="2005-07" db="EMBL/GenBank/DDBJ databases">
        <title>Complete sequence of Thermobifida fusca YX.</title>
        <authorList>
            <consortium name="US DOE Joint Genome Institute"/>
            <person name="Copeland A."/>
            <person name="Lucas S."/>
            <person name="Lapidus A."/>
            <person name="Barry K."/>
            <person name="Detter J.C."/>
            <person name="Glavina T."/>
            <person name="Hammon N."/>
            <person name="Israni S."/>
            <person name="Pitluck S."/>
            <person name="Di Bartolo G."/>
            <person name="Chain P."/>
            <person name="Schmutz J."/>
            <person name="Larimer F."/>
            <person name="Land M."/>
            <person name="Lykidis A."/>
            <person name="Richardson P."/>
        </authorList>
    </citation>
    <scope>NUCLEOTIDE SEQUENCE</scope>
    <source>
        <strain evidence="1">YX</strain>
    </source>
</reference>
<dbReference type="AlphaFoldDB" id="Q47KB6"/>
<gene>
    <name evidence="1" type="ordered locus">Tfu_3073</name>
</gene>
<organism evidence="1">
    <name type="scientific">Thermobifida fusca (strain YX)</name>
    <dbReference type="NCBI Taxonomy" id="269800"/>
    <lineage>
        <taxon>Bacteria</taxon>
        <taxon>Bacillati</taxon>
        <taxon>Actinomycetota</taxon>
        <taxon>Actinomycetes</taxon>
        <taxon>Streptosporangiales</taxon>
        <taxon>Nocardiopsidaceae</taxon>
        <taxon>Thermobifida</taxon>
    </lineage>
</organism>
<dbReference type="HOGENOM" id="CLU_1947811_0_0_11"/>
<accession>Q47KB6</accession>
<protein>
    <submittedName>
        <fullName evidence="1">Uncharacterized protein</fullName>
    </submittedName>
</protein>
<dbReference type="KEGG" id="tfu:Tfu_3073"/>
<evidence type="ECO:0000313" key="1">
    <source>
        <dbReference type="EMBL" id="AAZ57106.1"/>
    </source>
</evidence>
<name>Q47KB6_THEFY</name>
<sequence length="129" mass="13336">MIFSLSSSKAGKRDRDCDRPLATLGHQIPVDSHLAAVSSGFPPRPSRDALVCGQPAPRRSTAALLRQESECGPTSYSASTGLASPAVQAWLHEGFGASGLFKHPARFGKALVADSAGLRHAASSPAGKS</sequence>
<dbReference type="EMBL" id="CP000088">
    <property type="protein sequence ID" value="AAZ57106.1"/>
    <property type="molecule type" value="Genomic_DNA"/>
</dbReference>